<dbReference type="AlphaFoldDB" id="T1KL41"/>
<accession>T1KL41</accession>
<dbReference type="PROSITE" id="PS51257">
    <property type="entry name" value="PROKAR_LIPOPROTEIN"/>
    <property type="match status" value="1"/>
</dbReference>
<evidence type="ECO:0000256" key="1">
    <source>
        <dbReference type="SAM" id="SignalP"/>
    </source>
</evidence>
<keyword evidence="1" id="KW-0732">Signal</keyword>
<sequence length="50" mass="5591">MKSSFRFFLYFLVILICASLTTSALGCHQDNNCPKGYKCVKIVQKCVPSS</sequence>
<organism evidence="2 3">
    <name type="scientific">Tetranychus urticae</name>
    <name type="common">Two-spotted spider mite</name>
    <dbReference type="NCBI Taxonomy" id="32264"/>
    <lineage>
        <taxon>Eukaryota</taxon>
        <taxon>Metazoa</taxon>
        <taxon>Ecdysozoa</taxon>
        <taxon>Arthropoda</taxon>
        <taxon>Chelicerata</taxon>
        <taxon>Arachnida</taxon>
        <taxon>Acari</taxon>
        <taxon>Acariformes</taxon>
        <taxon>Trombidiformes</taxon>
        <taxon>Prostigmata</taxon>
        <taxon>Eleutherengona</taxon>
        <taxon>Raphignathae</taxon>
        <taxon>Tetranychoidea</taxon>
        <taxon>Tetranychidae</taxon>
        <taxon>Tetranychus</taxon>
    </lineage>
</organism>
<reference evidence="2" key="2">
    <citation type="submission" date="2015-06" db="UniProtKB">
        <authorList>
            <consortium name="EnsemblMetazoa"/>
        </authorList>
    </citation>
    <scope>IDENTIFICATION</scope>
</reference>
<feature type="signal peptide" evidence="1">
    <location>
        <begin position="1"/>
        <end position="24"/>
    </location>
</feature>
<protein>
    <submittedName>
        <fullName evidence="2">Uncharacterized protein</fullName>
    </submittedName>
</protein>
<reference evidence="3" key="1">
    <citation type="submission" date="2011-08" db="EMBL/GenBank/DDBJ databases">
        <authorList>
            <person name="Rombauts S."/>
        </authorList>
    </citation>
    <scope>NUCLEOTIDE SEQUENCE</scope>
    <source>
        <strain evidence="3">London</strain>
    </source>
</reference>
<dbReference type="Proteomes" id="UP000015104">
    <property type="component" value="Unassembled WGS sequence"/>
</dbReference>
<keyword evidence="3" id="KW-1185">Reference proteome</keyword>
<evidence type="ECO:0000313" key="3">
    <source>
        <dbReference type="Proteomes" id="UP000015104"/>
    </source>
</evidence>
<proteinExistence type="predicted"/>
<name>T1KL41_TETUR</name>
<dbReference type="EMBL" id="CAEY01000206">
    <property type="status" value="NOT_ANNOTATED_CDS"/>
    <property type="molecule type" value="Genomic_DNA"/>
</dbReference>
<dbReference type="HOGENOM" id="CLU_3126914_0_0_1"/>
<dbReference type="EnsemblMetazoa" id="tetur14g01060.1">
    <property type="protein sequence ID" value="tetur14g01060.1"/>
    <property type="gene ID" value="tetur14g01060"/>
</dbReference>
<feature type="chain" id="PRO_5004580845" evidence="1">
    <location>
        <begin position="25"/>
        <end position="50"/>
    </location>
</feature>
<evidence type="ECO:0000313" key="2">
    <source>
        <dbReference type="EnsemblMetazoa" id="tetur14g01060.1"/>
    </source>
</evidence>